<dbReference type="NCBIfam" id="TIGR01022">
    <property type="entry name" value="rpmJ_bact"/>
    <property type="match status" value="1"/>
</dbReference>
<dbReference type="GO" id="GO:0005840">
    <property type="term" value="C:ribosome"/>
    <property type="evidence" value="ECO:0007669"/>
    <property type="project" value="UniProtKB-KW"/>
</dbReference>
<dbReference type="GO" id="GO:0003735">
    <property type="term" value="F:structural constituent of ribosome"/>
    <property type="evidence" value="ECO:0007669"/>
    <property type="project" value="InterPro"/>
</dbReference>
<protein>
    <recommendedName>
        <fullName evidence="4">Ribosomal protein</fullName>
    </recommendedName>
</protein>
<dbReference type="Pfam" id="PF00444">
    <property type="entry name" value="Ribosomal_L36"/>
    <property type="match status" value="1"/>
</dbReference>
<proteinExistence type="inferred from homology"/>
<dbReference type="PROSITE" id="PS00828">
    <property type="entry name" value="RIBOSOMAL_L36"/>
    <property type="match status" value="1"/>
</dbReference>
<dbReference type="HAMAP" id="MF_00251">
    <property type="entry name" value="Ribosomal_bL36"/>
    <property type="match status" value="1"/>
</dbReference>
<comment type="caution">
    <text evidence="5">The sequence shown here is derived from an EMBL/GenBank/DDBJ whole genome shotgun (WGS) entry which is preliminary data.</text>
</comment>
<dbReference type="SUPFAM" id="SSF57840">
    <property type="entry name" value="Ribosomal protein L36"/>
    <property type="match status" value="1"/>
</dbReference>
<dbReference type="AlphaFoldDB" id="W7U708"/>
<evidence type="ECO:0000313" key="6">
    <source>
        <dbReference type="Proteomes" id="UP000019335"/>
    </source>
</evidence>
<gene>
    <name evidence="5" type="ORF">Naga_100009g29</name>
</gene>
<dbReference type="PANTHER" id="PTHR18804:SF16">
    <property type="entry name" value="RIBOSOMAL PROTEIN"/>
    <property type="match status" value="1"/>
</dbReference>
<keyword evidence="3 4" id="KW-0687">Ribonucleoprotein</keyword>
<dbReference type="GO" id="GO:0006412">
    <property type="term" value="P:translation"/>
    <property type="evidence" value="ECO:0007669"/>
    <property type="project" value="InterPro"/>
</dbReference>
<evidence type="ECO:0000313" key="5">
    <source>
        <dbReference type="EMBL" id="EWM28624.1"/>
    </source>
</evidence>
<comment type="similarity">
    <text evidence="1 4">Belongs to the bacterial ribosomal protein bL36 family.</text>
</comment>
<dbReference type="InterPro" id="IPR052010">
    <property type="entry name" value="Ribosomal_LSU_bL36"/>
</dbReference>
<evidence type="ECO:0000256" key="1">
    <source>
        <dbReference type="ARBA" id="ARBA00007645"/>
    </source>
</evidence>
<dbReference type="Proteomes" id="UP000019335">
    <property type="component" value="Chromosome 4"/>
</dbReference>
<evidence type="ECO:0000256" key="3">
    <source>
        <dbReference type="ARBA" id="ARBA00023274"/>
    </source>
</evidence>
<organism evidence="5 6">
    <name type="scientific">Nannochloropsis gaditana</name>
    <dbReference type="NCBI Taxonomy" id="72520"/>
    <lineage>
        <taxon>Eukaryota</taxon>
        <taxon>Sar</taxon>
        <taxon>Stramenopiles</taxon>
        <taxon>Ochrophyta</taxon>
        <taxon>Eustigmatophyceae</taxon>
        <taxon>Eustigmatales</taxon>
        <taxon>Monodopsidaceae</taxon>
        <taxon>Nannochloropsis</taxon>
    </lineage>
</organism>
<dbReference type="EMBL" id="AZIL01000279">
    <property type="protein sequence ID" value="EWM28624.1"/>
    <property type="molecule type" value="Genomic_DNA"/>
</dbReference>
<dbReference type="GO" id="GO:1990904">
    <property type="term" value="C:ribonucleoprotein complex"/>
    <property type="evidence" value="ECO:0007669"/>
    <property type="project" value="UniProtKB-KW"/>
</dbReference>
<dbReference type="InterPro" id="IPR000473">
    <property type="entry name" value="Ribosomal_bL36"/>
</dbReference>
<keyword evidence="2 4" id="KW-0689">Ribosomal protein</keyword>
<dbReference type="PANTHER" id="PTHR18804">
    <property type="entry name" value="RIBOSOMAL PROTEIN"/>
    <property type="match status" value="1"/>
</dbReference>
<evidence type="ECO:0000256" key="4">
    <source>
        <dbReference type="RuleBase" id="RU000570"/>
    </source>
</evidence>
<sequence>MKLRTALRRLCTSCYMVRRQGRLFVYCKANPRHKQRQGRGPRRKLHSSSSDAAFQDAHMSCSCSEHGQDTSFTLYKEGIGNPLWLQRKAGPVASLHDLMNSISPAVQAFVNNIRVFFSR</sequence>
<dbReference type="InterPro" id="IPR035977">
    <property type="entry name" value="Ribosomal_bL36_sp"/>
</dbReference>
<accession>W7U708</accession>
<keyword evidence="6" id="KW-1185">Reference proteome</keyword>
<evidence type="ECO:0000256" key="2">
    <source>
        <dbReference type="ARBA" id="ARBA00022980"/>
    </source>
</evidence>
<reference evidence="5 6" key="1">
    <citation type="journal article" date="2014" name="Mol. Plant">
        <title>Chromosome Scale Genome Assembly and Transcriptome Profiling of Nannochloropsis gaditana in Nitrogen Depletion.</title>
        <authorList>
            <person name="Corteggiani Carpinelli E."/>
            <person name="Telatin A."/>
            <person name="Vitulo N."/>
            <person name="Forcato C."/>
            <person name="D'Angelo M."/>
            <person name="Schiavon R."/>
            <person name="Vezzi A."/>
            <person name="Giacometti G.M."/>
            <person name="Morosinotto T."/>
            <person name="Valle G."/>
        </authorList>
    </citation>
    <scope>NUCLEOTIDE SEQUENCE [LARGE SCALE GENOMIC DNA]</scope>
    <source>
        <strain evidence="5 6">B-31</strain>
    </source>
</reference>
<name>W7U708_9STRA</name>
<dbReference type="OrthoDB" id="10265903at2759"/>